<feature type="domain" description="Reverse transcriptase Ty1/copia-type" evidence="3">
    <location>
        <begin position="538"/>
        <end position="601"/>
    </location>
</feature>
<dbReference type="Pfam" id="PF07727">
    <property type="entry name" value="RVT_2"/>
    <property type="match status" value="1"/>
</dbReference>
<sequence>MISLKYQDGTPMTDHLNTFQGIINQLAGMNIKFEEEVQGLWLLGTFSDLWETFRTFLSNSVPDGTMNMDLVKSCVMNEEMRRKSQGSYSQSDILVTEKRGRSKSRGPKNKDRSKSKTNKFANVECHYCHLKRHIRKYCRQLKRDMKQGKVKDKKNDNDGEDDQVATTTSDFLIVYDSDVVNFACQETSWVIDSGASIHATPRKDFFTSYTSGDFGSVRMGNDGSAKAIGMGDVRLETSNGTTLILKNVKHIPDIRMNLISTGKLDDEVFYNTFRDSQWKLTRGSMVVAKGKKCSSLYLMQVRVIDSGINVVDDDSTIELWHNRLGHMSEKDLMILAKKNLLSDRIWSNNKIFYDHLRVFGCKAFVHIPKDERSKLDAKTRPCVFIGYGQDKLGYRFYDSVQKKLVEDEAHDDQLDIGDVETPTQVEMDDDVHEQSPVVEALLDIPLKRSTRDQHPSTRYSVDNYVLLTNGGELESYEEAMGDENKIKWVDAIQKKGIDFDEIFSPVVKMSSIRVVLGLTTSLDLEIEQMDVKTAFFMAPRQWYKKFESVMGEQDYRKTTFDHCVFVQKFSDDDFVILLLYVDDILIVDRNVSRIDKLKKQHSPSIDKEKEDMRRVLYASTVGSLMYAIVVKWIMRYLRDTSTLKLTFGSGKLVLVGYTDSYMTGDVDNRRSTSSYLMTFSGGAVSWQSRLQKCVAFSIIEAEYIVATDACKELLWMKRFIHELGFKQQCYVVYCDNQSAIHLSKNSTFHTRSKHIDVRYHWMRDALNDNLFELEKIHTDHNDSDMLTKSLPREKLEVCCSILGDGESLHIMGNGEIC</sequence>
<gene>
    <name evidence="7" type="primary">POLX_3953</name>
    <name evidence="7" type="ORF">CK203_074072</name>
</gene>
<feature type="region of interest" description="Disordered" evidence="2">
    <location>
        <begin position="81"/>
        <end position="116"/>
    </location>
</feature>
<dbReference type="GO" id="GO:0004190">
    <property type="term" value="F:aspartic-type endopeptidase activity"/>
    <property type="evidence" value="ECO:0007669"/>
    <property type="project" value="UniProtKB-KW"/>
</dbReference>
<dbReference type="InterPro" id="IPR025724">
    <property type="entry name" value="GAG-pre-integrase_dom"/>
</dbReference>
<name>A0A438E7R3_VITVI</name>
<feature type="domain" description="Retrovirus-related Pol polyprotein from transposon TNT 1-94-like beta-barrel" evidence="5">
    <location>
        <begin position="189"/>
        <end position="267"/>
    </location>
</feature>
<evidence type="ECO:0000259" key="4">
    <source>
        <dbReference type="Pfam" id="PF13976"/>
    </source>
</evidence>
<evidence type="ECO:0000313" key="7">
    <source>
        <dbReference type="EMBL" id="RVW43825.1"/>
    </source>
</evidence>
<keyword evidence="1" id="KW-0378">Hydrolase</keyword>
<evidence type="ECO:0000259" key="3">
    <source>
        <dbReference type="Pfam" id="PF07727"/>
    </source>
</evidence>
<organism evidence="7 8">
    <name type="scientific">Vitis vinifera</name>
    <name type="common">Grape</name>
    <dbReference type="NCBI Taxonomy" id="29760"/>
    <lineage>
        <taxon>Eukaryota</taxon>
        <taxon>Viridiplantae</taxon>
        <taxon>Streptophyta</taxon>
        <taxon>Embryophyta</taxon>
        <taxon>Tracheophyta</taxon>
        <taxon>Spermatophyta</taxon>
        <taxon>Magnoliopsida</taxon>
        <taxon>eudicotyledons</taxon>
        <taxon>Gunneridae</taxon>
        <taxon>Pentapetalae</taxon>
        <taxon>rosids</taxon>
        <taxon>Vitales</taxon>
        <taxon>Vitaceae</taxon>
        <taxon>Viteae</taxon>
        <taxon>Vitis</taxon>
    </lineage>
</organism>
<keyword evidence="1" id="KW-0645">Protease</keyword>
<protein>
    <submittedName>
        <fullName evidence="7">Retrovirus-related Pol polyprotein from transposon TNT 1-94</fullName>
    </submittedName>
</protein>
<dbReference type="EMBL" id="QGNW01001367">
    <property type="protein sequence ID" value="RVW43825.1"/>
    <property type="molecule type" value="Genomic_DNA"/>
</dbReference>
<evidence type="ECO:0000259" key="5">
    <source>
        <dbReference type="Pfam" id="PF22936"/>
    </source>
</evidence>
<dbReference type="SUPFAM" id="SSF56672">
    <property type="entry name" value="DNA/RNA polymerases"/>
    <property type="match status" value="1"/>
</dbReference>
<dbReference type="Proteomes" id="UP000288805">
    <property type="component" value="Unassembled WGS sequence"/>
</dbReference>
<dbReference type="InterPro" id="IPR013103">
    <property type="entry name" value="RVT_2"/>
</dbReference>
<dbReference type="InterPro" id="IPR057670">
    <property type="entry name" value="SH3_retrovirus"/>
</dbReference>
<dbReference type="Pfam" id="PF13976">
    <property type="entry name" value="gag_pre-integrs"/>
    <property type="match status" value="1"/>
</dbReference>
<evidence type="ECO:0000259" key="6">
    <source>
        <dbReference type="Pfam" id="PF25597"/>
    </source>
</evidence>
<dbReference type="Pfam" id="PF22936">
    <property type="entry name" value="Pol_BBD"/>
    <property type="match status" value="1"/>
</dbReference>
<dbReference type="AlphaFoldDB" id="A0A438E7R3"/>
<reference evidence="7 8" key="1">
    <citation type="journal article" date="2018" name="PLoS Genet.">
        <title>Population sequencing reveals clonal diversity and ancestral inbreeding in the grapevine cultivar Chardonnay.</title>
        <authorList>
            <person name="Roach M.J."/>
            <person name="Johnson D.L."/>
            <person name="Bohlmann J."/>
            <person name="van Vuuren H.J."/>
            <person name="Jones S.J."/>
            <person name="Pretorius I.S."/>
            <person name="Schmidt S.A."/>
            <person name="Borneman A.R."/>
        </authorList>
    </citation>
    <scope>NUCLEOTIDE SEQUENCE [LARGE SCALE GENOMIC DNA]</scope>
    <source>
        <strain evidence="8">cv. Chardonnay</strain>
        <tissue evidence="7">Leaf</tissue>
    </source>
</reference>
<keyword evidence="1" id="KW-0064">Aspartyl protease</keyword>
<dbReference type="InterPro" id="IPR054722">
    <property type="entry name" value="PolX-like_BBD"/>
</dbReference>
<feature type="domain" description="GAG-pre-integrase" evidence="4">
    <location>
        <begin position="296"/>
        <end position="342"/>
    </location>
</feature>
<proteinExistence type="predicted"/>
<dbReference type="PANTHER" id="PTHR11439:SF467">
    <property type="entry name" value="INTEGRASE CATALYTIC DOMAIN-CONTAINING PROTEIN"/>
    <property type="match status" value="1"/>
</dbReference>
<dbReference type="Pfam" id="PF25597">
    <property type="entry name" value="SH3_retrovirus"/>
    <property type="match status" value="1"/>
</dbReference>
<evidence type="ECO:0000313" key="8">
    <source>
        <dbReference type="Proteomes" id="UP000288805"/>
    </source>
</evidence>
<evidence type="ECO:0000256" key="2">
    <source>
        <dbReference type="SAM" id="MobiDB-lite"/>
    </source>
</evidence>
<comment type="caution">
    <text evidence="7">The sequence shown here is derived from an EMBL/GenBank/DDBJ whole genome shotgun (WGS) entry which is preliminary data.</text>
</comment>
<dbReference type="Pfam" id="PF14223">
    <property type="entry name" value="Retrotran_gag_2"/>
    <property type="match status" value="1"/>
</dbReference>
<evidence type="ECO:0000256" key="1">
    <source>
        <dbReference type="ARBA" id="ARBA00022750"/>
    </source>
</evidence>
<dbReference type="CDD" id="cd09272">
    <property type="entry name" value="RNase_HI_RT_Ty1"/>
    <property type="match status" value="1"/>
</dbReference>
<feature type="domain" description="Retroviral polymerase SH3-like" evidence="6">
    <location>
        <begin position="361"/>
        <end position="406"/>
    </location>
</feature>
<accession>A0A438E7R3</accession>
<dbReference type="InterPro" id="IPR043502">
    <property type="entry name" value="DNA/RNA_pol_sf"/>
</dbReference>
<dbReference type="PANTHER" id="PTHR11439">
    <property type="entry name" value="GAG-POL-RELATED RETROTRANSPOSON"/>
    <property type="match status" value="1"/>
</dbReference>